<evidence type="ECO:0000256" key="1">
    <source>
        <dbReference type="ARBA" id="ARBA00004429"/>
    </source>
</evidence>
<evidence type="ECO:0000256" key="3">
    <source>
        <dbReference type="ARBA" id="ARBA00022475"/>
    </source>
</evidence>
<keyword evidence="3" id="KW-1003">Cell membrane</keyword>
<keyword evidence="7 9" id="KW-0472">Membrane</keyword>
<dbReference type="AlphaFoldDB" id="A0A8B2NR73"/>
<dbReference type="EMBL" id="QHHQ01000002">
    <property type="protein sequence ID" value="RAI02386.1"/>
    <property type="molecule type" value="Genomic_DNA"/>
</dbReference>
<sequence length="169" mass="18374">MRSLWTLVERLCGVLAVLALFALVILPFTQVVMRDAFDAPVPGLEEATRWGLIGLVYLALPLLVSTNEQIRFGEVVDLLPRRGRTLLERLLLLVAVAVLVVLVDAAVGSALKNASNRTPMLNIPFRLFIAPMVIGLGLTALGALYFALRRAPPPVAPPEAGFLDREPEL</sequence>
<evidence type="ECO:0000256" key="7">
    <source>
        <dbReference type="ARBA" id="ARBA00023136"/>
    </source>
</evidence>
<evidence type="ECO:0000259" key="10">
    <source>
        <dbReference type="Pfam" id="PF04290"/>
    </source>
</evidence>
<evidence type="ECO:0000313" key="12">
    <source>
        <dbReference type="Proteomes" id="UP000249590"/>
    </source>
</evidence>
<evidence type="ECO:0000256" key="8">
    <source>
        <dbReference type="ARBA" id="ARBA00038436"/>
    </source>
</evidence>
<comment type="subcellular location">
    <subcellularLocation>
        <location evidence="1 9">Cell inner membrane</location>
        <topology evidence="1 9">Multi-pass membrane protein</topology>
    </subcellularLocation>
</comment>
<organism evidence="11 12">
    <name type="scientific">Acuticoccus sediminis</name>
    <dbReference type="NCBI Taxonomy" id="2184697"/>
    <lineage>
        <taxon>Bacteria</taxon>
        <taxon>Pseudomonadati</taxon>
        <taxon>Pseudomonadota</taxon>
        <taxon>Alphaproteobacteria</taxon>
        <taxon>Hyphomicrobiales</taxon>
        <taxon>Amorphaceae</taxon>
        <taxon>Acuticoccus</taxon>
    </lineage>
</organism>
<feature type="domain" description="Tripartite ATP-independent periplasmic transporters DctQ component" evidence="10">
    <location>
        <begin position="23"/>
        <end position="150"/>
    </location>
</feature>
<keyword evidence="4 9" id="KW-0997">Cell inner membrane</keyword>
<dbReference type="PANTHER" id="PTHR35011">
    <property type="entry name" value="2,3-DIKETO-L-GULONATE TRAP TRANSPORTER SMALL PERMEASE PROTEIN YIAM"/>
    <property type="match status" value="1"/>
</dbReference>
<comment type="caution">
    <text evidence="11">The sequence shown here is derived from an EMBL/GenBank/DDBJ whole genome shotgun (WGS) entry which is preliminary data.</text>
</comment>
<dbReference type="RefSeq" id="WP_111345961.1">
    <property type="nucleotide sequence ID" value="NZ_JAIWKD010000002.1"/>
</dbReference>
<dbReference type="Proteomes" id="UP000249590">
    <property type="component" value="Unassembled WGS sequence"/>
</dbReference>
<dbReference type="GO" id="GO:0005886">
    <property type="term" value="C:plasma membrane"/>
    <property type="evidence" value="ECO:0007669"/>
    <property type="project" value="UniProtKB-SubCell"/>
</dbReference>
<feature type="transmembrane region" description="Helical" evidence="9">
    <location>
        <begin position="90"/>
        <end position="111"/>
    </location>
</feature>
<comment type="subunit">
    <text evidence="9">The complex comprises the extracytoplasmic solute receptor protein and the two transmembrane proteins.</text>
</comment>
<dbReference type="GO" id="GO:0022857">
    <property type="term" value="F:transmembrane transporter activity"/>
    <property type="evidence" value="ECO:0007669"/>
    <property type="project" value="UniProtKB-UniRule"/>
</dbReference>
<keyword evidence="6 9" id="KW-1133">Transmembrane helix</keyword>
<name>A0A8B2NR73_9HYPH</name>
<evidence type="ECO:0000256" key="4">
    <source>
        <dbReference type="ARBA" id="ARBA00022519"/>
    </source>
</evidence>
<accession>A0A8B2NR73</accession>
<evidence type="ECO:0000256" key="6">
    <source>
        <dbReference type="ARBA" id="ARBA00022989"/>
    </source>
</evidence>
<dbReference type="InterPro" id="IPR007387">
    <property type="entry name" value="TRAP_DctQ"/>
</dbReference>
<comment type="function">
    <text evidence="9">Part of the tripartite ATP-independent periplasmic (TRAP) transport system.</text>
</comment>
<dbReference type="InterPro" id="IPR055348">
    <property type="entry name" value="DctQ"/>
</dbReference>
<dbReference type="OrthoDB" id="6161610at2"/>
<protein>
    <recommendedName>
        <fullName evidence="9">TRAP transporter small permease protein</fullName>
    </recommendedName>
</protein>
<dbReference type="GO" id="GO:0015740">
    <property type="term" value="P:C4-dicarboxylate transport"/>
    <property type="evidence" value="ECO:0007669"/>
    <property type="project" value="TreeGrafter"/>
</dbReference>
<gene>
    <name evidence="11" type="ORF">DLJ53_13580</name>
</gene>
<dbReference type="Pfam" id="PF04290">
    <property type="entry name" value="DctQ"/>
    <property type="match status" value="1"/>
</dbReference>
<feature type="transmembrane region" description="Helical" evidence="9">
    <location>
        <begin position="123"/>
        <end position="148"/>
    </location>
</feature>
<keyword evidence="12" id="KW-1185">Reference proteome</keyword>
<keyword evidence="2 9" id="KW-0813">Transport</keyword>
<feature type="transmembrane region" description="Helical" evidence="9">
    <location>
        <begin position="50"/>
        <end position="70"/>
    </location>
</feature>
<evidence type="ECO:0000256" key="9">
    <source>
        <dbReference type="RuleBase" id="RU369079"/>
    </source>
</evidence>
<evidence type="ECO:0000313" key="11">
    <source>
        <dbReference type="EMBL" id="RAI02386.1"/>
    </source>
</evidence>
<keyword evidence="5 9" id="KW-0812">Transmembrane</keyword>
<dbReference type="PANTHER" id="PTHR35011:SF2">
    <property type="entry name" value="2,3-DIKETO-L-GULONATE TRAP TRANSPORTER SMALL PERMEASE PROTEIN YIAM"/>
    <property type="match status" value="1"/>
</dbReference>
<reference evidence="11 12" key="1">
    <citation type="submission" date="2018-05" db="EMBL/GenBank/DDBJ databases">
        <title>Acuticoccus sediminis sp. nov., isolated from deep-sea sediment of Indian Ocean.</title>
        <authorList>
            <person name="Liu X."/>
            <person name="Lai Q."/>
            <person name="Du Y."/>
            <person name="Sun F."/>
            <person name="Zhang X."/>
            <person name="Wang S."/>
            <person name="Shao Z."/>
        </authorList>
    </citation>
    <scope>NUCLEOTIDE SEQUENCE [LARGE SCALE GENOMIC DNA]</scope>
    <source>
        <strain evidence="11 12">PTG4-2</strain>
    </source>
</reference>
<evidence type="ECO:0000256" key="2">
    <source>
        <dbReference type="ARBA" id="ARBA00022448"/>
    </source>
</evidence>
<proteinExistence type="inferred from homology"/>
<evidence type="ECO:0000256" key="5">
    <source>
        <dbReference type="ARBA" id="ARBA00022692"/>
    </source>
</evidence>
<comment type="caution">
    <text evidence="9">Lacks conserved residue(s) required for the propagation of feature annotation.</text>
</comment>
<comment type="similarity">
    <text evidence="8 9">Belongs to the TRAP transporter small permease family.</text>
</comment>